<dbReference type="AlphaFoldDB" id="A0A452R3E6"/>
<dbReference type="Ensembl" id="ENSUAMT00000014334.1">
    <property type="protein sequence ID" value="ENSUAMP00000012769.1"/>
    <property type="gene ID" value="ENSUAMG00000010318.1"/>
</dbReference>
<proteinExistence type="predicted"/>
<protein>
    <submittedName>
        <fullName evidence="1">Uncharacterized protein</fullName>
    </submittedName>
</protein>
<reference evidence="1" key="2">
    <citation type="submission" date="2025-08" db="UniProtKB">
        <authorList>
            <consortium name="Ensembl"/>
        </authorList>
    </citation>
    <scope>IDENTIFICATION</scope>
</reference>
<evidence type="ECO:0000313" key="1">
    <source>
        <dbReference type="Ensembl" id="ENSUAMP00000012769.1"/>
    </source>
</evidence>
<keyword evidence="2" id="KW-1185">Reference proteome</keyword>
<reference evidence="1" key="3">
    <citation type="submission" date="2025-09" db="UniProtKB">
        <authorList>
            <consortium name="Ensembl"/>
        </authorList>
    </citation>
    <scope>IDENTIFICATION</scope>
</reference>
<name>A0A452R3E6_URSAM</name>
<evidence type="ECO:0000313" key="2">
    <source>
        <dbReference type="Proteomes" id="UP000291022"/>
    </source>
</evidence>
<dbReference type="Proteomes" id="UP000291022">
    <property type="component" value="Unassembled WGS sequence"/>
</dbReference>
<reference evidence="2" key="1">
    <citation type="submission" date="2016-06" db="EMBL/GenBank/DDBJ databases">
        <title>De novo assembly and RNA-Seq shows season-dependent expression and editing in black bear kidneys.</title>
        <authorList>
            <person name="Korstanje R."/>
            <person name="Srivastava A."/>
            <person name="Sarsani V.K."/>
            <person name="Sheehan S.M."/>
            <person name="Seger R.L."/>
            <person name="Barter M.E."/>
            <person name="Lindqvist C."/>
            <person name="Brody L.C."/>
            <person name="Mullikin J.C."/>
        </authorList>
    </citation>
    <scope>NUCLEOTIDE SEQUENCE [LARGE SCALE GENOMIC DNA]</scope>
</reference>
<organism evidence="1 2">
    <name type="scientific">Ursus americanus</name>
    <name type="common">American black bear</name>
    <name type="synonym">Euarctos americanus</name>
    <dbReference type="NCBI Taxonomy" id="9643"/>
    <lineage>
        <taxon>Eukaryota</taxon>
        <taxon>Metazoa</taxon>
        <taxon>Chordata</taxon>
        <taxon>Craniata</taxon>
        <taxon>Vertebrata</taxon>
        <taxon>Euteleostomi</taxon>
        <taxon>Mammalia</taxon>
        <taxon>Eutheria</taxon>
        <taxon>Laurasiatheria</taxon>
        <taxon>Carnivora</taxon>
        <taxon>Caniformia</taxon>
        <taxon>Ursidae</taxon>
        <taxon>Ursus</taxon>
    </lineage>
</organism>
<accession>A0A452R3E6</accession>
<sequence length="147" mass="16249">RGVCLSPQHYPAEAEEWPACVDRASPPGSPVAHHSVSLTASRAYLVSLAPRVFELSRPGIKGADSEHVCTLPRTWSAWVMAHLTHKLLIFPQHLWPRRRTGKREVKGSGELPAQVSLWKLLPGRRFPLCQLPLPRDASLQTWGAGAP</sequence>